<dbReference type="OrthoDB" id="7853925at2"/>
<sequence length="212" mass="24332">MWTILFVILAIIVVILIWGAFANAAKEAEWHPSSKGNQTKIENDNRLTVFESDGGWKFSCAMNRPDSEAYFSDPFETQQEAMRASVDFANDRNTSERTKREKSREKHDQMAFEAAKNAQSFFEATNSEVAEMHSQNKFLLKDLRPLRKKIGRYRSRLIDATVVLKSEYLDDEADEALDIASDLKELENHTIDLIKWKEAKSDNPPPNMPEIS</sequence>
<dbReference type="EMBL" id="SMAR01000004">
    <property type="protein sequence ID" value="TCT42783.1"/>
    <property type="molecule type" value="Genomic_DNA"/>
</dbReference>
<name>A0A4R3NWP3_9HYPH</name>
<accession>A0A4R3NWP3</accession>
<comment type="caution">
    <text evidence="1">The sequence shown here is derived from an EMBL/GenBank/DDBJ whole genome shotgun (WGS) entry which is preliminary data.</text>
</comment>
<evidence type="ECO:0000313" key="1">
    <source>
        <dbReference type="EMBL" id="TCT42783.1"/>
    </source>
</evidence>
<reference evidence="1 2" key="1">
    <citation type="submission" date="2019-03" db="EMBL/GenBank/DDBJ databases">
        <title>Freshwater and sediment microbial communities from various areas in North America, analyzing microbe dynamics in response to fracking.</title>
        <authorList>
            <person name="Lamendella R."/>
        </authorList>
    </citation>
    <scope>NUCLEOTIDE SEQUENCE [LARGE SCALE GENOMIC DNA]</scope>
    <source>
        <strain evidence="1 2">175.2</strain>
    </source>
</reference>
<protein>
    <submittedName>
        <fullName evidence="1">Uncharacterized protein</fullName>
    </submittedName>
</protein>
<proteinExistence type="predicted"/>
<dbReference type="Proteomes" id="UP000295097">
    <property type="component" value="Unassembled WGS sequence"/>
</dbReference>
<organism evidence="1 2">
    <name type="scientific">Martelella mediterranea</name>
    <dbReference type="NCBI Taxonomy" id="293089"/>
    <lineage>
        <taxon>Bacteria</taxon>
        <taxon>Pseudomonadati</taxon>
        <taxon>Pseudomonadota</taxon>
        <taxon>Alphaproteobacteria</taxon>
        <taxon>Hyphomicrobiales</taxon>
        <taxon>Aurantimonadaceae</taxon>
        <taxon>Martelella</taxon>
    </lineage>
</organism>
<keyword evidence="2" id="KW-1185">Reference proteome</keyword>
<dbReference type="RefSeq" id="WP_132308873.1">
    <property type="nucleotide sequence ID" value="NZ_SMAR01000004.1"/>
</dbReference>
<dbReference type="AlphaFoldDB" id="A0A4R3NWP3"/>
<gene>
    <name evidence="1" type="ORF">EDC90_100484</name>
</gene>
<evidence type="ECO:0000313" key="2">
    <source>
        <dbReference type="Proteomes" id="UP000295097"/>
    </source>
</evidence>